<proteinExistence type="predicted"/>
<feature type="compositionally biased region" description="Pro residues" evidence="4">
    <location>
        <begin position="159"/>
        <end position="173"/>
    </location>
</feature>
<feature type="repeat" description="WD" evidence="3">
    <location>
        <begin position="333"/>
        <end position="365"/>
    </location>
</feature>
<dbReference type="InterPro" id="IPR015943">
    <property type="entry name" value="WD40/YVTN_repeat-like_dom_sf"/>
</dbReference>
<feature type="repeat" description="WD" evidence="3">
    <location>
        <begin position="290"/>
        <end position="331"/>
    </location>
</feature>
<dbReference type="AlphaFoldDB" id="A0A1H5CDM4"/>
<dbReference type="Gene3D" id="2.130.10.10">
    <property type="entry name" value="YVTN repeat-like/Quinoprotein amine dehydrogenase"/>
    <property type="match status" value="3"/>
</dbReference>
<dbReference type="PRINTS" id="PR00320">
    <property type="entry name" value="GPROTEINBRPT"/>
</dbReference>
<organism evidence="5 6">
    <name type="scientific">Streptomyces melanosporofaciens</name>
    <dbReference type="NCBI Taxonomy" id="67327"/>
    <lineage>
        <taxon>Bacteria</taxon>
        <taxon>Bacillati</taxon>
        <taxon>Actinomycetota</taxon>
        <taxon>Actinomycetes</taxon>
        <taxon>Kitasatosporales</taxon>
        <taxon>Streptomycetaceae</taxon>
        <taxon>Streptomyces</taxon>
        <taxon>Streptomyces violaceusniger group</taxon>
    </lineage>
</organism>
<sequence length="635" mass="66903">MARALPWLPTARRGGTWGTVDRTQQHQAAVSTGTYDDLLRQQAAELTQLRLRRGNPSLRSIEARAGRLFGLEASLPISTQSAAFSGRYVGRDKLMWLVRTLMSWDEWGAECEPPGNRSHELDAWRIRWTAIAAAKPTRRRTPAAGAPAEAEPLAAAAPTPAPAGATPPQPPPKEAADSLPPGQSPDEPPALSGIASFSPASAVLTGHSSTIRSVAFSPDGALLATGGGDRTVRLWDPRTRGPVGEPLMGHTGAVYAVAFSPDGALLATGADDRTVRLWDRHTRTPIGDPLSSHTSTVRSVTFSPDGTLLATASGDRTVRLWNPRTRTPVGEPLMGHTGAVHAMAFSPDGTLLATGGGDQTVRLWDPHARTPVGDPLTGHTGWVRSVAFSPDGALLATASGDRTVRLWDPHARTPIGEPLTAHVSWLYALAFSPDGALLATGGDDHTVRLWDPHARTPVGEPLTGHADWVRSVAFSPDGTLFATASGDGTARLYEREALRDMNARRLEFHHRVGTAMLNVYRGTAGGGGAPSAEPLAEVYREVLEAAEATFARATETGDVEQLIAGWDEFTELATHLGQSSALLGAALLGSLVEHTGLSPQEVIAQAIAKAQAHPAGTQTALAAAESTDPSSPTGR</sequence>
<evidence type="ECO:0000256" key="4">
    <source>
        <dbReference type="SAM" id="MobiDB-lite"/>
    </source>
</evidence>
<dbReference type="InterPro" id="IPR001680">
    <property type="entry name" value="WD40_rpt"/>
</dbReference>
<dbReference type="InterPro" id="IPR036322">
    <property type="entry name" value="WD40_repeat_dom_sf"/>
</dbReference>
<evidence type="ECO:0000313" key="6">
    <source>
        <dbReference type="Proteomes" id="UP000198609"/>
    </source>
</evidence>
<evidence type="ECO:0000256" key="3">
    <source>
        <dbReference type="PROSITE-ProRule" id="PRU00221"/>
    </source>
</evidence>
<feature type="repeat" description="WD" evidence="3">
    <location>
        <begin position="204"/>
        <end position="236"/>
    </location>
</feature>
<dbReference type="SUPFAM" id="SSF50978">
    <property type="entry name" value="WD40 repeat-like"/>
    <property type="match status" value="1"/>
</dbReference>
<dbReference type="Proteomes" id="UP000198609">
    <property type="component" value="Unassembled WGS sequence"/>
</dbReference>
<feature type="compositionally biased region" description="Low complexity" evidence="4">
    <location>
        <begin position="142"/>
        <end position="158"/>
    </location>
</feature>
<feature type="region of interest" description="Disordered" evidence="4">
    <location>
        <begin position="135"/>
        <end position="194"/>
    </location>
</feature>
<dbReference type="Pfam" id="PF00400">
    <property type="entry name" value="WD40"/>
    <property type="match status" value="7"/>
</dbReference>
<protein>
    <submittedName>
        <fullName evidence="5">WD40 repeat</fullName>
    </submittedName>
</protein>
<keyword evidence="1 3" id="KW-0853">WD repeat</keyword>
<evidence type="ECO:0000256" key="1">
    <source>
        <dbReference type="ARBA" id="ARBA00022574"/>
    </source>
</evidence>
<keyword evidence="2" id="KW-0677">Repeat</keyword>
<dbReference type="PROSITE" id="PS50082">
    <property type="entry name" value="WD_REPEATS_2"/>
    <property type="match status" value="7"/>
</dbReference>
<name>A0A1H5CDM4_STRMJ</name>
<dbReference type="PROSITE" id="PS50294">
    <property type="entry name" value="WD_REPEATS_REGION"/>
    <property type="match status" value="7"/>
</dbReference>
<feature type="repeat" description="WD" evidence="3">
    <location>
        <begin position="462"/>
        <end position="503"/>
    </location>
</feature>
<evidence type="ECO:0000313" key="5">
    <source>
        <dbReference type="EMBL" id="SED64504.1"/>
    </source>
</evidence>
<dbReference type="EMBL" id="FNST01000002">
    <property type="protein sequence ID" value="SED64504.1"/>
    <property type="molecule type" value="Genomic_DNA"/>
</dbReference>
<feature type="repeat" description="WD" evidence="3">
    <location>
        <begin position="376"/>
        <end position="408"/>
    </location>
</feature>
<feature type="repeat" description="WD" evidence="3">
    <location>
        <begin position="419"/>
        <end position="451"/>
    </location>
</feature>
<dbReference type="CDD" id="cd00200">
    <property type="entry name" value="WD40"/>
    <property type="match status" value="1"/>
</dbReference>
<dbReference type="PANTHER" id="PTHR19879:SF9">
    <property type="entry name" value="TRANSCRIPTION INITIATION FACTOR TFIID SUBUNIT 5"/>
    <property type="match status" value="1"/>
</dbReference>
<evidence type="ECO:0000256" key="2">
    <source>
        <dbReference type="ARBA" id="ARBA00022737"/>
    </source>
</evidence>
<accession>A0A1H5CDM4</accession>
<keyword evidence="6" id="KW-1185">Reference proteome</keyword>
<dbReference type="SMART" id="SM00320">
    <property type="entry name" value="WD40"/>
    <property type="match status" value="7"/>
</dbReference>
<reference evidence="6" key="1">
    <citation type="submission" date="2016-10" db="EMBL/GenBank/DDBJ databases">
        <authorList>
            <person name="Varghese N."/>
            <person name="Submissions S."/>
        </authorList>
    </citation>
    <scope>NUCLEOTIDE SEQUENCE [LARGE SCALE GENOMIC DNA]</scope>
    <source>
        <strain evidence="6">DSM 40318</strain>
    </source>
</reference>
<dbReference type="InterPro" id="IPR020472">
    <property type="entry name" value="WD40_PAC1"/>
</dbReference>
<dbReference type="PANTHER" id="PTHR19879">
    <property type="entry name" value="TRANSCRIPTION INITIATION FACTOR TFIID"/>
    <property type="match status" value="1"/>
</dbReference>
<gene>
    <name evidence="5" type="ORF">SAMN04490356_9345</name>
</gene>
<feature type="repeat" description="WD" evidence="3">
    <location>
        <begin position="247"/>
        <end position="279"/>
    </location>
</feature>